<gene>
    <name evidence="1" type="ORF">QF035_010449</name>
</gene>
<organism evidence="1 2">
    <name type="scientific">Streptomyces umbrinus</name>
    <dbReference type="NCBI Taxonomy" id="67370"/>
    <lineage>
        <taxon>Bacteria</taxon>
        <taxon>Bacillati</taxon>
        <taxon>Actinomycetota</taxon>
        <taxon>Actinomycetes</taxon>
        <taxon>Kitasatosporales</taxon>
        <taxon>Streptomycetaceae</taxon>
        <taxon>Streptomyces</taxon>
        <taxon>Streptomyces phaeochromogenes group</taxon>
    </lineage>
</organism>
<evidence type="ECO:0000313" key="1">
    <source>
        <dbReference type="EMBL" id="MDQ1032867.1"/>
    </source>
</evidence>
<reference evidence="1 2" key="1">
    <citation type="submission" date="2023-07" db="EMBL/GenBank/DDBJ databases">
        <title>Comparative genomics of wheat-associated soil bacteria to identify genetic determinants of phenazine resistance.</title>
        <authorList>
            <person name="Mouncey N."/>
        </authorList>
    </citation>
    <scope>NUCLEOTIDE SEQUENCE [LARGE SCALE GENOMIC DNA]</scope>
    <source>
        <strain evidence="1 2">V2I4</strain>
    </source>
</reference>
<dbReference type="EMBL" id="JAUSZI010000002">
    <property type="protein sequence ID" value="MDQ1032867.1"/>
    <property type="molecule type" value="Genomic_DNA"/>
</dbReference>
<proteinExistence type="predicted"/>
<protein>
    <submittedName>
        <fullName evidence="1">Uncharacterized protein</fullName>
    </submittedName>
</protein>
<evidence type="ECO:0000313" key="2">
    <source>
        <dbReference type="Proteomes" id="UP001230328"/>
    </source>
</evidence>
<accession>A0ABU0TAN2</accession>
<dbReference type="Proteomes" id="UP001230328">
    <property type="component" value="Unassembled WGS sequence"/>
</dbReference>
<sequence length="154" mass="16792">MPCRSPAVQGEQTGIGLDDQPVADQAFEYRLFNLIGKDDEVVDLGLDWSAVRRGHQADARRHHFKRRLRLQIIQTQLCSTGRNAPCASAARPLRQPALQCHVGDVLEFVAAEAAGGLDGDAERHRHDISGELSRVGVARKIALVDGPLEALLKA</sequence>
<comment type="caution">
    <text evidence="1">The sequence shown here is derived from an EMBL/GenBank/DDBJ whole genome shotgun (WGS) entry which is preliminary data.</text>
</comment>
<name>A0ABU0TAN2_9ACTN</name>
<keyword evidence="2" id="KW-1185">Reference proteome</keyword>